<feature type="compositionally biased region" description="Low complexity" evidence="1">
    <location>
        <begin position="73"/>
        <end position="89"/>
    </location>
</feature>
<keyword evidence="3" id="KW-1185">Reference proteome</keyword>
<protein>
    <submittedName>
        <fullName evidence="2">Uncharacterized protein</fullName>
    </submittedName>
</protein>
<sequence>MEEALDRYEAALEPERRLVTGDRVLARLLAPDCESDLFARWFLRAGAHGVYLSRHEGWWLLDESPGNRPAETGRPGEAPDADAPGADSPGMDTVAMLLESVHAAADWWQVRYGERPDVEALLATPPPAAAEFYVRLRENVVRGPAPYCGAAVDYEVARVLVTAGPALLENCRRVFGRDSGCCGFLAALIGRQGGQLSLRRHRLGSCLTGHPDALGRMTAVGKTALACSAEFLTECWDLARADLEAGGKAR</sequence>
<dbReference type="RefSeq" id="WP_204287475.1">
    <property type="nucleotide sequence ID" value="NZ_BAABEJ010000020.1"/>
</dbReference>
<dbReference type="InterPro" id="IPR016084">
    <property type="entry name" value="Haem_Oase-like_multi-hlx"/>
</dbReference>
<gene>
    <name evidence="2" type="ORF">Mam01_48410</name>
</gene>
<evidence type="ECO:0000313" key="3">
    <source>
        <dbReference type="Proteomes" id="UP000651728"/>
    </source>
</evidence>
<accession>A0ABQ4FIM5</accession>
<organism evidence="2 3">
    <name type="scientific">Microbispora amethystogenes</name>
    <dbReference type="NCBI Taxonomy" id="1427754"/>
    <lineage>
        <taxon>Bacteria</taxon>
        <taxon>Bacillati</taxon>
        <taxon>Actinomycetota</taxon>
        <taxon>Actinomycetes</taxon>
        <taxon>Streptosporangiales</taxon>
        <taxon>Streptosporangiaceae</taxon>
        <taxon>Microbispora</taxon>
    </lineage>
</organism>
<proteinExistence type="predicted"/>
<dbReference type="EMBL" id="BOOB01000038">
    <property type="protein sequence ID" value="GIH34677.1"/>
    <property type="molecule type" value="Genomic_DNA"/>
</dbReference>
<evidence type="ECO:0000313" key="2">
    <source>
        <dbReference type="EMBL" id="GIH34677.1"/>
    </source>
</evidence>
<dbReference type="Gene3D" id="1.20.910.10">
    <property type="entry name" value="Heme oxygenase-like"/>
    <property type="match status" value="1"/>
</dbReference>
<feature type="region of interest" description="Disordered" evidence="1">
    <location>
        <begin position="66"/>
        <end position="89"/>
    </location>
</feature>
<evidence type="ECO:0000256" key="1">
    <source>
        <dbReference type="SAM" id="MobiDB-lite"/>
    </source>
</evidence>
<reference evidence="2 3" key="1">
    <citation type="submission" date="2021-01" db="EMBL/GenBank/DDBJ databases">
        <title>Whole genome shotgun sequence of Microbispora amethystogenes NBRC 101907.</title>
        <authorList>
            <person name="Komaki H."/>
            <person name="Tamura T."/>
        </authorList>
    </citation>
    <scope>NUCLEOTIDE SEQUENCE [LARGE SCALE GENOMIC DNA]</scope>
    <source>
        <strain evidence="2 3">NBRC 101907</strain>
    </source>
</reference>
<dbReference type="Proteomes" id="UP000651728">
    <property type="component" value="Unassembled WGS sequence"/>
</dbReference>
<comment type="caution">
    <text evidence="2">The sequence shown here is derived from an EMBL/GenBank/DDBJ whole genome shotgun (WGS) entry which is preliminary data.</text>
</comment>
<name>A0ABQ4FIM5_9ACTN</name>